<feature type="region of interest" description="Disordered" evidence="2">
    <location>
        <begin position="193"/>
        <end position="225"/>
    </location>
</feature>
<dbReference type="GO" id="GO:0070941">
    <property type="term" value="P:eisosome assembly"/>
    <property type="evidence" value="ECO:0007669"/>
    <property type="project" value="TreeGrafter"/>
</dbReference>
<accession>A0A0J9XB36</accession>
<dbReference type="OrthoDB" id="4070583at2759"/>
<dbReference type="Proteomes" id="UP000242525">
    <property type="component" value="Unassembled WGS sequence"/>
</dbReference>
<dbReference type="PANTHER" id="PTHR28298">
    <property type="entry name" value="EISOSOME PROTEIN 1"/>
    <property type="match status" value="1"/>
</dbReference>
<feature type="compositionally biased region" description="Polar residues" evidence="2">
    <location>
        <begin position="152"/>
        <end position="176"/>
    </location>
</feature>
<evidence type="ECO:0000256" key="1">
    <source>
        <dbReference type="ARBA" id="ARBA00008528"/>
    </source>
</evidence>
<dbReference type="EMBL" id="CCBN010000007">
    <property type="protein sequence ID" value="CDO54406.1"/>
    <property type="molecule type" value="Genomic_DNA"/>
</dbReference>
<dbReference type="Pfam" id="PF12757">
    <property type="entry name" value="Eisosome1"/>
    <property type="match status" value="1"/>
</dbReference>
<organism evidence="3 4">
    <name type="scientific">Geotrichum candidum</name>
    <name type="common">Oospora lactis</name>
    <name type="synonym">Dipodascus geotrichum</name>
    <dbReference type="NCBI Taxonomy" id="1173061"/>
    <lineage>
        <taxon>Eukaryota</taxon>
        <taxon>Fungi</taxon>
        <taxon>Dikarya</taxon>
        <taxon>Ascomycota</taxon>
        <taxon>Saccharomycotina</taxon>
        <taxon>Dipodascomycetes</taxon>
        <taxon>Dipodascales</taxon>
        <taxon>Dipodascaceae</taxon>
        <taxon>Geotrichum</taxon>
    </lineage>
</organism>
<evidence type="ECO:0000256" key="2">
    <source>
        <dbReference type="SAM" id="MobiDB-lite"/>
    </source>
</evidence>
<evidence type="ECO:0000313" key="4">
    <source>
        <dbReference type="Proteomes" id="UP000242525"/>
    </source>
</evidence>
<proteinExistence type="inferred from homology"/>
<feature type="region of interest" description="Disordered" evidence="2">
    <location>
        <begin position="152"/>
        <end position="179"/>
    </location>
</feature>
<evidence type="ECO:0000313" key="3">
    <source>
        <dbReference type="EMBL" id="CDO54406.1"/>
    </source>
</evidence>
<dbReference type="PANTHER" id="PTHR28298:SF1">
    <property type="entry name" value="EISOSOME PROTEIN 1"/>
    <property type="match status" value="1"/>
</dbReference>
<name>A0A0J9XB36_GEOCN</name>
<keyword evidence="4" id="KW-1185">Reference proteome</keyword>
<comment type="similarity">
    <text evidence="1">Belongs to the EIS1 family.</text>
</comment>
<comment type="caution">
    <text evidence="3">The sequence shown here is derived from an EMBL/GenBank/DDBJ whole genome shotgun (WGS) entry which is preliminary data.</text>
</comment>
<protein>
    <submittedName>
        <fullName evidence="3">Uncharacterized protein</fullName>
    </submittedName>
</protein>
<gene>
    <name evidence="3" type="ORF">BN980_GECA07s04168g</name>
</gene>
<feature type="compositionally biased region" description="Low complexity" evidence="2">
    <location>
        <begin position="215"/>
        <end position="225"/>
    </location>
</feature>
<dbReference type="InterPro" id="IPR024527">
    <property type="entry name" value="Eisosome1"/>
</dbReference>
<feature type="region of interest" description="Disordered" evidence="2">
    <location>
        <begin position="1"/>
        <end position="25"/>
    </location>
</feature>
<dbReference type="AlphaFoldDB" id="A0A0J9XB36"/>
<feature type="compositionally biased region" description="Polar residues" evidence="2">
    <location>
        <begin position="193"/>
        <end position="203"/>
    </location>
</feature>
<reference evidence="3" key="1">
    <citation type="submission" date="2014-03" db="EMBL/GenBank/DDBJ databases">
        <authorList>
            <person name="Casaregola S."/>
        </authorList>
    </citation>
    <scope>NUCLEOTIDE SEQUENCE [LARGE SCALE GENOMIC DNA]</scope>
    <source>
        <strain evidence="3">CLIB 918</strain>
    </source>
</reference>
<sequence>MSLLPAPQFSSKHKKSKSTSLVASSLKLKSHKKAAKSINGNSSSKSNCVTAAQTGVIGATDVNPRANSIDLNATNMLYSKHKLPSALRATKRASISPKTAEPTVPKAIYTYAEDTLSPTAIYTRNKKNRIYQTPSTQTLGLPTQPRHTAASSIRTNVSNKSSSIVSYHPNSPTKSEISNRSREYGLKAAQSAVSLNPHNTSSPALHRSASTKRNSILSSSSLPSSISLSVPAEGTNYLQNIDRVEAVARQMAETKLSKFQYRQSLPPGSSSQLDSPHIISIAKQNSVRTISKIDTASNNSDTLINTNHALSNTTKHNNRSKSTIFHAHEPDFSQDPHYLNALQVAREKSLLRQSKLSRIDIGGGKFMTQNEIDTIAERHVRPVLNEISYKAQEQRQKDRELFPFGLTKDNEDSRMKRFVRKLNFFKKRNQQDKVPSSARKDANFIELGAIPNEPDTMGYNRNSFSTGSQRIYHEESFDPSNFKNNRQRQSFDTSLLNETVSTIGSSRIHTESPFDIHSQLDNTIKDHGLTIRKNEQHLMSK</sequence>